<dbReference type="InterPro" id="IPR041115">
    <property type="entry name" value="SLATT_5"/>
</dbReference>
<dbReference type="Pfam" id="PF18160">
    <property type="entry name" value="SLATT_5"/>
    <property type="match status" value="1"/>
</dbReference>
<proteinExistence type="predicted"/>
<name>A0ABT1W4D9_9PROT</name>
<gene>
    <name evidence="3" type="ORF">NFI95_04735</name>
</gene>
<reference evidence="3 4" key="1">
    <citation type="submission" date="2022-06" db="EMBL/GenBank/DDBJ databases">
        <title>Endosaccharibacter gen. nov., sp. nov., endophytic bacteria isolated from sugarcane.</title>
        <authorList>
            <person name="Pitiwittayakul N."/>
            <person name="Yukphan P."/>
            <person name="Charoenyingcharoen P."/>
            <person name="Tanasupawat S."/>
        </authorList>
    </citation>
    <scope>NUCLEOTIDE SEQUENCE [LARGE SCALE GENOMIC DNA]</scope>
    <source>
        <strain evidence="3 4">KSS8</strain>
    </source>
</reference>
<comment type="caution">
    <text evidence="3">The sequence shown here is derived from an EMBL/GenBank/DDBJ whole genome shotgun (WGS) entry which is preliminary data.</text>
</comment>
<evidence type="ECO:0000313" key="4">
    <source>
        <dbReference type="Proteomes" id="UP001524587"/>
    </source>
</evidence>
<keyword evidence="4" id="KW-1185">Reference proteome</keyword>
<evidence type="ECO:0000313" key="3">
    <source>
        <dbReference type="EMBL" id="MCQ8277751.1"/>
    </source>
</evidence>
<feature type="transmembrane region" description="Helical" evidence="1">
    <location>
        <begin position="63"/>
        <end position="84"/>
    </location>
</feature>
<dbReference type="EMBL" id="JAMSKV010000003">
    <property type="protein sequence ID" value="MCQ8277751.1"/>
    <property type="molecule type" value="Genomic_DNA"/>
</dbReference>
<dbReference type="NCBIfam" id="NF033631">
    <property type="entry name" value="SLATT_5"/>
    <property type="match status" value="1"/>
</dbReference>
<dbReference type="RefSeq" id="WP_422863204.1">
    <property type="nucleotide sequence ID" value="NZ_JAMSKV010000003.1"/>
</dbReference>
<keyword evidence="1" id="KW-0472">Membrane</keyword>
<sequence>MTDCSIQATKLRQKIEVTAACRFAAADRLDARDWSITVVNAVATVIVIAASVLPYGFHVSADMASYIGIGTIAASIALLATSLLQNALRSSVDAALHRRCARELNSLVREMEFSNVNDLEYPVIMNERYDRILMSYEINHTRRDYLRVKERMASIVRRNREDETGQVQPLGAVISRMVENILEEDSPTRGKIGYVSAAFFGITIILVPIVIGMKDLRDNMKSQRILQEPHLSVSANTFHFKDNAASVLLFVKNFGNSTAYNVGIDVNSILIVGSSSIPSVRIKMENARGSIPAIGEKEAYGSFITLSHIKDQIPAITSGQEFDIVGDIEYRDVLKSEIHIQFCQKILLNQSGEIVDQEMCDAH</sequence>
<evidence type="ECO:0000256" key="1">
    <source>
        <dbReference type="SAM" id="Phobius"/>
    </source>
</evidence>
<organism evidence="3 4">
    <name type="scientific">Endosaccharibacter trunci</name>
    <dbReference type="NCBI Taxonomy" id="2812733"/>
    <lineage>
        <taxon>Bacteria</taxon>
        <taxon>Pseudomonadati</taxon>
        <taxon>Pseudomonadota</taxon>
        <taxon>Alphaproteobacteria</taxon>
        <taxon>Acetobacterales</taxon>
        <taxon>Acetobacteraceae</taxon>
        <taxon>Endosaccharibacter</taxon>
    </lineage>
</organism>
<feature type="transmembrane region" description="Helical" evidence="1">
    <location>
        <begin position="38"/>
        <end position="57"/>
    </location>
</feature>
<evidence type="ECO:0000259" key="2">
    <source>
        <dbReference type="Pfam" id="PF18160"/>
    </source>
</evidence>
<protein>
    <submittedName>
        <fullName evidence="3">SLATT domain-containing protein</fullName>
    </submittedName>
</protein>
<keyword evidence="1" id="KW-1133">Transmembrane helix</keyword>
<feature type="transmembrane region" description="Helical" evidence="1">
    <location>
        <begin position="192"/>
        <end position="213"/>
    </location>
</feature>
<dbReference type="Proteomes" id="UP001524587">
    <property type="component" value="Unassembled WGS sequence"/>
</dbReference>
<keyword evidence="1" id="KW-0812">Transmembrane</keyword>
<feature type="domain" description="SMODS and SLOG-associating 2TM effector" evidence="2">
    <location>
        <begin position="8"/>
        <end position="151"/>
    </location>
</feature>
<accession>A0ABT1W4D9</accession>